<evidence type="ECO:0000256" key="7">
    <source>
        <dbReference type="ARBA" id="ARBA00022824"/>
    </source>
</evidence>
<feature type="transmembrane region" description="Helical" evidence="10">
    <location>
        <begin position="285"/>
        <end position="303"/>
    </location>
</feature>
<keyword evidence="4" id="KW-0328">Glycosyltransferase</keyword>
<keyword evidence="12" id="KW-1185">Reference proteome</keyword>
<dbReference type="GO" id="GO:0006506">
    <property type="term" value="P:GPI anchor biosynthetic process"/>
    <property type="evidence" value="ECO:0007669"/>
    <property type="project" value="UniProtKB-KW"/>
</dbReference>
<evidence type="ECO:0000256" key="4">
    <source>
        <dbReference type="ARBA" id="ARBA00022676"/>
    </source>
</evidence>
<feature type="transmembrane region" description="Helical" evidence="10">
    <location>
        <begin position="367"/>
        <end position="387"/>
    </location>
</feature>
<feature type="transmembrane region" description="Helical" evidence="10">
    <location>
        <begin position="224"/>
        <end position="244"/>
    </location>
</feature>
<comment type="caution">
    <text evidence="11">The sequence shown here is derived from an EMBL/GenBank/DDBJ whole genome shotgun (WGS) entry which is preliminary data.</text>
</comment>
<dbReference type="Proteomes" id="UP000037397">
    <property type="component" value="Unassembled WGS sequence"/>
</dbReference>
<comment type="subcellular location">
    <subcellularLocation>
        <location evidence="1">Endoplasmic reticulum membrane</location>
        <topology evidence="1">Multi-pass membrane protein</topology>
    </subcellularLocation>
</comment>
<dbReference type="PANTHER" id="PTHR12468">
    <property type="entry name" value="GPI MANNOSYLTRANSFERASE 2"/>
    <property type="match status" value="1"/>
</dbReference>
<name>A0A0L6CN08_9MICO</name>
<dbReference type="PANTHER" id="PTHR12468:SF2">
    <property type="entry name" value="GPI MANNOSYLTRANSFERASE 2"/>
    <property type="match status" value="1"/>
</dbReference>
<keyword evidence="5" id="KW-0808">Transferase</keyword>
<dbReference type="GO" id="GO:0000009">
    <property type="term" value="F:alpha-1,6-mannosyltransferase activity"/>
    <property type="evidence" value="ECO:0007669"/>
    <property type="project" value="InterPro"/>
</dbReference>
<evidence type="ECO:0000256" key="10">
    <source>
        <dbReference type="SAM" id="Phobius"/>
    </source>
</evidence>
<reference evidence="12" key="1">
    <citation type="submission" date="2015-03" db="EMBL/GenBank/DDBJ databases">
        <title>Luteipulveratus halotolerans sp. nov., a novel actinobacterium (Dermacoccaceae) from Sarawak, Malaysia.</title>
        <authorList>
            <person name="Juboi H."/>
            <person name="Basik A."/>
            <person name="Shamsul S.S."/>
            <person name="Arnold P."/>
            <person name="Schmitt E.K."/>
            <person name="Sanglier J.-J."/>
            <person name="Yeo T."/>
        </authorList>
    </citation>
    <scope>NUCLEOTIDE SEQUENCE [LARGE SCALE GENOMIC DNA]</scope>
    <source>
        <strain evidence="12">C296001</strain>
    </source>
</reference>
<keyword evidence="7" id="KW-0256">Endoplasmic reticulum</keyword>
<evidence type="ECO:0000256" key="6">
    <source>
        <dbReference type="ARBA" id="ARBA00022692"/>
    </source>
</evidence>
<feature type="transmembrane region" description="Helical" evidence="10">
    <location>
        <begin position="6"/>
        <end position="29"/>
    </location>
</feature>
<dbReference type="STRING" id="1631356.VV01_04025"/>
<dbReference type="AlphaFoldDB" id="A0A0L6CN08"/>
<evidence type="ECO:0000256" key="9">
    <source>
        <dbReference type="ARBA" id="ARBA00023136"/>
    </source>
</evidence>
<evidence type="ECO:0000256" key="2">
    <source>
        <dbReference type="ARBA" id="ARBA00004687"/>
    </source>
</evidence>
<evidence type="ECO:0000313" key="12">
    <source>
        <dbReference type="Proteomes" id="UP000037397"/>
    </source>
</evidence>
<keyword evidence="9 10" id="KW-0472">Membrane</keyword>
<organism evidence="11 12">
    <name type="scientific">Luteipulveratus halotolerans</name>
    <dbReference type="NCBI Taxonomy" id="1631356"/>
    <lineage>
        <taxon>Bacteria</taxon>
        <taxon>Bacillati</taxon>
        <taxon>Actinomycetota</taxon>
        <taxon>Actinomycetes</taxon>
        <taxon>Micrococcales</taxon>
        <taxon>Dermacoccaceae</taxon>
        <taxon>Luteipulveratus</taxon>
    </lineage>
</organism>
<dbReference type="OrthoDB" id="151635at2"/>
<evidence type="ECO:0000256" key="3">
    <source>
        <dbReference type="ARBA" id="ARBA00022502"/>
    </source>
</evidence>
<comment type="pathway">
    <text evidence="2">Glycolipid biosynthesis; glycosylphosphatidylinositol-anchor biosynthesis.</text>
</comment>
<dbReference type="GO" id="GO:0004376">
    <property type="term" value="F:GPI mannosyltransferase activity"/>
    <property type="evidence" value="ECO:0007669"/>
    <property type="project" value="InterPro"/>
</dbReference>
<evidence type="ECO:0000256" key="5">
    <source>
        <dbReference type="ARBA" id="ARBA00022679"/>
    </source>
</evidence>
<feature type="transmembrane region" description="Helical" evidence="10">
    <location>
        <begin position="157"/>
        <end position="175"/>
    </location>
</feature>
<protein>
    <submittedName>
        <fullName evidence="11">Integral membrane protein</fullName>
    </submittedName>
</protein>
<keyword evidence="3" id="KW-0337">GPI-anchor biosynthesis</keyword>
<keyword evidence="6 10" id="KW-0812">Transmembrane</keyword>
<proteinExistence type="predicted"/>
<dbReference type="EMBL" id="LAIR01000002">
    <property type="protein sequence ID" value="KNX39181.1"/>
    <property type="molecule type" value="Genomic_DNA"/>
</dbReference>
<feature type="transmembrane region" description="Helical" evidence="10">
    <location>
        <begin position="104"/>
        <end position="127"/>
    </location>
</feature>
<evidence type="ECO:0000313" key="11">
    <source>
        <dbReference type="EMBL" id="KNX39181.1"/>
    </source>
</evidence>
<feature type="transmembrane region" description="Helical" evidence="10">
    <location>
        <begin position="195"/>
        <end position="212"/>
    </location>
</feature>
<accession>A0A0L6CN08</accession>
<dbReference type="InterPro" id="IPR007315">
    <property type="entry name" value="PIG-V/Gpi18"/>
</dbReference>
<keyword evidence="8 10" id="KW-1133">Transmembrane helix</keyword>
<gene>
    <name evidence="11" type="ORF">VV01_04025</name>
</gene>
<sequence>MLARRFLPLVIGSYLLFRLLSAVLMIWLARHQVPEGVPFGPESGSTTTYWDMTRMWDGRWYETIVNEGYPDQLPVQDGALQQNQWAFYPLFPELTRLLMSITGLPFGVVGSMLSLVLGTAAAGVMGVLIRDKVGPAVALAAVCVYAASPPSPTLQMAYTESLAMLLLCGFLLAVQREQWAVAATLALLTGLTRPIALPLGLVALVVVVLRWRDRSERPISRRDWGGMLSTLVACGLAGLMWPAIAWSQTGSPTAYTDTMGTWRVGGEVHAFQPWWHNSAVALGDFWGRFWLLAFVVAMLVAMLGPWARGLGAPMRTWTLGYLLYLGAVLDPWTSIYRYLLFVFPLAVVMVGGGWAPDDERSRVYRFVGLRTVVLVLLGLGWQVWWGWELLRFIPPADNPI</sequence>
<dbReference type="GO" id="GO:0016020">
    <property type="term" value="C:membrane"/>
    <property type="evidence" value="ECO:0007669"/>
    <property type="project" value="GOC"/>
</dbReference>
<evidence type="ECO:0000256" key="1">
    <source>
        <dbReference type="ARBA" id="ARBA00004477"/>
    </source>
</evidence>
<feature type="transmembrane region" description="Helical" evidence="10">
    <location>
        <begin position="335"/>
        <end position="355"/>
    </location>
</feature>
<feature type="transmembrane region" description="Helical" evidence="10">
    <location>
        <begin position="133"/>
        <end position="150"/>
    </location>
</feature>
<evidence type="ECO:0000256" key="8">
    <source>
        <dbReference type="ARBA" id="ARBA00022989"/>
    </source>
</evidence>